<feature type="binding site" evidence="1">
    <location>
        <position position="11"/>
    </location>
    <ligand>
        <name>Zn(2+)</name>
        <dbReference type="ChEBI" id="CHEBI:29105"/>
    </ligand>
</feature>
<dbReference type="InterPro" id="IPR012934">
    <property type="entry name" value="Znf_AD"/>
</dbReference>
<dbReference type="SMR" id="A0A482X2C5"/>
<keyword evidence="5" id="KW-1185">Reference proteome</keyword>
<dbReference type="SUPFAM" id="SSF57716">
    <property type="entry name" value="Glucocorticoid receptor-like (DNA-binding domain)"/>
    <property type="match status" value="1"/>
</dbReference>
<feature type="region of interest" description="Disordered" evidence="2">
    <location>
        <begin position="566"/>
        <end position="598"/>
    </location>
</feature>
<feature type="domain" description="ZAD" evidence="3">
    <location>
        <begin position="6"/>
        <end position="83"/>
    </location>
</feature>
<reference evidence="4 5" key="1">
    <citation type="journal article" date="2017" name="Gigascience">
        <title>Genome sequence of the small brown planthopper, Laodelphax striatellus.</title>
        <authorList>
            <person name="Zhu J."/>
            <person name="Jiang F."/>
            <person name="Wang X."/>
            <person name="Yang P."/>
            <person name="Bao Y."/>
            <person name="Zhao W."/>
            <person name="Wang W."/>
            <person name="Lu H."/>
            <person name="Wang Q."/>
            <person name="Cui N."/>
            <person name="Li J."/>
            <person name="Chen X."/>
            <person name="Luo L."/>
            <person name="Yu J."/>
            <person name="Kang L."/>
            <person name="Cui F."/>
        </authorList>
    </citation>
    <scope>NUCLEOTIDE SEQUENCE [LARGE SCALE GENOMIC DNA]</scope>
    <source>
        <strain evidence="4">Lst14</strain>
    </source>
</reference>
<dbReference type="OrthoDB" id="10688879at2759"/>
<accession>A0A482X2C5</accession>
<feature type="binding site" evidence="1">
    <location>
        <position position="59"/>
    </location>
    <ligand>
        <name>Zn(2+)</name>
        <dbReference type="ChEBI" id="CHEBI:29105"/>
    </ligand>
</feature>
<comment type="caution">
    <text evidence="4">The sequence shown here is derived from an EMBL/GenBank/DDBJ whole genome shotgun (WGS) entry which is preliminary data.</text>
</comment>
<name>A0A482X2C5_LAOST</name>
<dbReference type="InParanoid" id="A0A482X2C5"/>
<feature type="binding site" evidence="1">
    <location>
        <position position="56"/>
    </location>
    <ligand>
        <name>Zn(2+)</name>
        <dbReference type="ChEBI" id="CHEBI:29105"/>
    </ligand>
</feature>
<sequence length="832" mass="95707">MINHLKLCRLCGSLLNDNDDDDTEEGTKKARTCYDMLKNLLNVEVLHNEKLPNKVCDNCFHQLDSFIMFKENFFRTQSSFELVLEQKCFNILSTTGINASQNNEGELDLEMTVTDETKNLPVDDQNCKATSSQESADCQIVARIEPTNQNSGSTFQDQSTASQIVARIEPTNQNSVSFANQYGGLCQTEVVGPCTLCKESQTNKTTANLTQKESDRGTRTKFIVEMIPIEPHPEELNTVIVDDSDNEQDPFQQVVCVQDPLRLSPTIKTEPITGHPEFDMQLALPQIKVEFDEAPFSRGQQTHGASFTRGLLTHNYYVDERIPRIKQEVIEDSPGTSNEVPLLLHNQATEPVTTSSSNARRTGWREERTFNCSASTSGVMRIPQPVRKFSRQTHSRLQPLPGCRPSSEGQFTTLKLNEELRKIMEESKNLKVAMTRIPLSWPLEEIGRRRTNGEFNKEKENELATISGSFGINRRRKREIEIETQKKHEIHSARMKAFRSDPKNRMERAAKIREAKIRKKLERERQETETPCEIDHSSRMKAYWSDPRNRMEHLAKMQEARIRKKLERESQQTVVADVTGSCPSEEREQEKGGQSALTCDEERKTSFWFNGEELSEKRRAKLSAKIKAWWSHADRRLQHSAKLNDFYRRKSNLYNGKNPEHSAKMKAYWRDPIKRMEQSAKIREACRRRKLEQDARERQQGETDKTEKNCGTLYKYWNIEKSNNNRADKTQRKEELTRERVERLGAYWKRRREEKAASRVETTAVNELKSAENEKIDETCQSPSDNTTQLATVNDSLSNNGFIGFDDSSDSKTDSASVLNDSNFNLVEPTFN</sequence>
<feature type="binding site" evidence="1">
    <location>
        <position position="8"/>
    </location>
    <ligand>
        <name>Zn(2+)</name>
        <dbReference type="ChEBI" id="CHEBI:29105"/>
    </ligand>
</feature>
<keyword evidence="1" id="KW-0862">Zinc</keyword>
<keyword evidence="1" id="KW-0863">Zinc-finger</keyword>
<evidence type="ECO:0000259" key="3">
    <source>
        <dbReference type="PROSITE" id="PS51915"/>
    </source>
</evidence>
<dbReference type="PROSITE" id="PS51915">
    <property type="entry name" value="ZAD"/>
    <property type="match status" value="1"/>
</dbReference>
<feature type="region of interest" description="Disordered" evidence="2">
    <location>
        <begin position="345"/>
        <end position="366"/>
    </location>
</feature>
<gene>
    <name evidence="4" type="ORF">LSTR_LSTR010521</name>
</gene>
<dbReference type="Pfam" id="PF07776">
    <property type="entry name" value="zf-AD"/>
    <property type="match status" value="1"/>
</dbReference>
<dbReference type="GO" id="GO:0008270">
    <property type="term" value="F:zinc ion binding"/>
    <property type="evidence" value="ECO:0007669"/>
    <property type="project" value="UniProtKB-UniRule"/>
</dbReference>
<protein>
    <recommendedName>
        <fullName evidence="3">ZAD domain-containing protein</fullName>
    </recommendedName>
</protein>
<keyword evidence="1" id="KW-0479">Metal-binding</keyword>
<dbReference type="AlphaFoldDB" id="A0A482X2C5"/>
<evidence type="ECO:0000256" key="1">
    <source>
        <dbReference type="PROSITE-ProRule" id="PRU01263"/>
    </source>
</evidence>
<dbReference type="Gene3D" id="3.40.1800.20">
    <property type="match status" value="1"/>
</dbReference>
<feature type="compositionally biased region" description="Polar residues" evidence="2">
    <location>
        <begin position="346"/>
        <end position="360"/>
    </location>
</feature>
<dbReference type="Proteomes" id="UP000291343">
    <property type="component" value="Unassembled WGS sequence"/>
</dbReference>
<dbReference type="GO" id="GO:0005634">
    <property type="term" value="C:nucleus"/>
    <property type="evidence" value="ECO:0007669"/>
    <property type="project" value="InterPro"/>
</dbReference>
<dbReference type="EMBL" id="QKKF02019521">
    <property type="protein sequence ID" value="RZF39893.1"/>
    <property type="molecule type" value="Genomic_DNA"/>
</dbReference>
<dbReference type="SMART" id="SM00868">
    <property type="entry name" value="zf-AD"/>
    <property type="match status" value="1"/>
</dbReference>
<evidence type="ECO:0000313" key="4">
    <source>
        <dbReference type="EMBL" id="RZF39893.1"/>
    </source>
</evidence>
<evidence type="ECO:0000313" key="5">
    <source>
        <dbReference type="Proteomes" id="UP000291343"/>
    </source>
</evidence>
<evidence type="ECO:0000256" key="2">
    <source>
        <dbReference type="SAM" id="MobiDB-lite"/>
    </source>
</evidence>
<proteinExistence type="predicted"/>
<organism evidence="4 5">
    <name type="scientific">Laodelphax striatellus</name>
    <name type="common">Small brown planthopper</name>
    <name type="synonym">Delphax striatella</name>
    <dbReference type="NCBI Taxonomy" id="195883"/>
    <lineage>
        <taxon>Eukaryota</taxon>
        <taxon>Metazoa</taxon>
        <taxon>Ecdysozoa</taxon>
        <taxon>Arthropoda</taxon>
        <taxon>Hexapoda</taxon>
        <taxon>Insecta</taxon>
        <taxon>Pterygota</taxon>
        <taxon>Neoptera</taxon>
        <taxon>Paraneoptera</taxon>
        <taxon>Hemiptera</taxon>
        <taxon>Auchenorrhyncha</taxon>
        <taxon>Fulgoroidea</taxon>
        <taxon>Delphacidae</taxon>
        <taxon>Criomorphinae</taxon>
        <taxon>Laodelphax</taxon>
    </lineage>
</organism>